<name>A0A8T0PKE2_PANVG</name>
<protein>
    <submittedName>
        <fullName evidence="1">Uncharacterized protein</fullName>
    </submittedName>
</protein>
<dbReference type="PANTHER" id="PTHR34835:SF34">
    <property type="entry name" value="OS08G0555500 PROTEIN"/>
    <property type="match status" value="1"/>
</dbReference>
<reference evidence="1" key="1">
    <citation type="submission" date="2020-05" db="EMBL/GenBank/DDBJ databases">
        <title>WGS assembly of Panicum virgatum.</title>
        <authorList>
            <person name="Lovell J.T."/>
            <person name="Jenkins J."/>
            <person name="Shu S."/>
            <person name="Juenger T.E."/>
            <person name="Schmutz J."/>
        </authorList>
    </citation>
    <scope>NUCLEOTIDE SEQUENCE</scope>
    <source>
        <strain evidence="1">AP13</strain>
    </source>
</reference>
<proteinExistence type="predicted"/>
<dbReference type="EMBL" id="CM029051">
    <property type="protein sequence ID" value="KAG2560662.1"/>
    <property type="molecule type" value="Genomic_DNA"/>
</dbReference>
<dbReference type="AlphaFoldDB" id="A0A8T0PKE2"/>
<dbReference type="Proteomes" id="UP000823388">
    <property type="component" value="Chromosome 8K"/>
</dbReference>
<accession>A0A8T0PKE2</accession>
<gene>
    <name evidence="1" type="ORF">PVAP13_8KG076784</name>
</gene>
<evidence type="ECO:0000313" key="1">
    <source>
        <dbReference type="EMBL" id="KAG2560662.1"/>
    </source>
</evidence>
<keyword evidence="2" id="KW-1185">Reference proteome</keyword>
<dbReference type="PANTHER" id="PTHR34835">
    <property type="entry name" value="OS07G0283600 PROTEIN-RELATED"/>
    <property type="match status" value="1"/>
</dbReference>
<evidence type="ECO:0000313" key="2">
    <source>
        <dbReference type="Proteomes" id="UP000823388"/>
    </source>
</evidence>
<comment type="caution">
    <text evidence="1">The sequence shown here is derived from an EMBL/GenBank/DDBJ whole genome shotgun (WGS) entry which is preliminary data.</text>
</comment>
<sequence>MASDGNHELLWFSKAKRSQREVLPCHLKPAAQMPSEQPHPFGSSAVFRTLNDLTSKFSSRHREICQSAGFGAFADSLPDIALDRNFSCWLISRVNTLSKSISTNKQTTLFFFDEDVSAIFGVPYRGKKVWDASLPKGADTIQLIRESIGALSDSEPASVAAERVLMSPPSVKTKEEEYRFLRAFIIYVMSTFVDSKRAGELEAENYFPALVRMGQVHKHNWAACVIEAVLTACRAAKLDEKKRMTPCPLAGAMLFLQIFYLDNMDYDKDSTPYRGLPRINIFNQKLISRLILADTIGLKGPAPARFFGAGKLRPVQDVAYKRQIGYAWSPNKLSGNIKEQTSCKRPRDALTVGWDPNMQANNSLPIVYVRSHLGTRTMTSESQFL</sequence>
<organism evidence="1 2">
    <name type="scientific">Panicum virgatum</name>
    <name type="common">Blackwell switchgrass</name>
    <dbReference type="NCBI Taxonomy" id="38727"/>
    <lineage>
        <taxon>Eukaryota</taxon>
        <taxon>Viridiplantae</taxon>
        <taxon>Streptophyta</taxon>
        <taxon>Embryophyta</taxon>
        <taxon>Tracheophyta</taxon>
        <taxon>Spermatophyta</taxon>
        <taxon>Magnoliopsida</taxon>
        <taxon>Liliopsida</taxon>
        <taxon>Poales</taxon>
        <taxon>Poaceae</taxon>
        <taxon>PACMAD clade</taxon>
        <taxon>Panicoideae</taxon>
        <taxon>Panicodae</taxon>
        <taxon>Paniceae</taxon>
        <taxon>Panicinae</taxon>
        <taxon>Panicum</taxon>
        <taxon>Panicum sect. Hiantes</taxon>
    </lineage>
</organism>